<evidence type="ECO:0000256" key="4">
    <source>
        <dbReference type="ARBA" id="ARBA00023125"/>
    </source>
</evidence>
<comment type="similarity">
    <text evidence="1">In the C-terminal section; belongs to the class-I pyridoxal-phosphate-dependent aminotransferase family.</text>
</comment>
<dbReference type="eggNOG" id="COG1167">
    <property type="taxonomic scope" value="Bacteria"/>
</dbReference>
<reference evidence="7 8" key="2">
    <citation type="submission" date="2012-02" db="EMBL/GenBank/DDBJ databases">
        <title>Improved High-Quality Draft sequence of Eubacterium cellulosolvens 6.</title>
        <authorList>
            <consortium name="US DOE Joint Genome Institute"/>
            <person name="Lucas S."/>
            <person name="Han J."/>
            <person name="Lapidus A."/>
            <person name="Cheng J.-F."/>
            <person name="Goodwin L."/>
            <person name="Pitluck S."/>
            <person name="Peters L."/>
            <person name="Mikhailova N."/>
            <person name="Gu W."/>
            <person name="Detter J.C."/>
            <person name="Han C."/>
            <person name="Tapia R."/>
            <person name="Land M."/>
            <person name="Hauser L."/>
            <person name="Kyrpides N."/>
            <person name="Ivanova N."/>
            <person name="Pagani I."/>
            <person name="Johnson E."/>
            <person name="Mukhopadhyay B."/>
            <person name="Anderson I."/>
            <person name="Woyke T."/>
        </authorList>
    </citation>
    <scope>NUCLEOTIDE SEQUENCE [LARGE SCALE GENOMIC DNA]</scope>
    <source>
        <strain evidence="7 8">6</strain>
    </source>
</reference>
<dbReference type="GO" id="GO:0003677">
    <property type="term" value="F:DNA binding"/>
    <property type="evidence" value="ECO:0007669"/>
    <property type="project" value="UniProtKB-KW"/>
</dbReference>
<keyword evidence="5" id="KW-0804">Transcription</keyword>
<dbReference type="Gene3D" id="3.40.640.10">
    <property type="entry name" value="Type I PLP-dependent aspartate aminotransferase-like (Major domain)"/>
    <property type="match status" value="1"/>
</dbReference>
<dbReference type="Pfam" id="PF00392">
    <property type="entry name" value="GntR"/>
    <property type="match status" value="1"/>
</dbReference>
<gene>
    <name evidence="7" type="ORF">EubceDRAFT1_1478</name>
</gene>
<dbReference type="InterPro" id="IPR036390">
    <property type="entry name" value="WH_DNA-bd_sf"/>
</dbReference>
<dbReference type="InterPro" id="IPR015421">
    <property type="entry name" value="PyrdxlP-dep_Trfase_major"/>
</dbReference>
<evidence type="ECO:0000256" key="5">
    <source>
        <dbReference type="ARBA" id="ARBA00023163"/>
    </source>
</evidence>
<accession>I5AU01</accession>
<dbReference type="InterPro" id="IPR000524">
    <property type="entry name" value="Tscrpt_reg_HTH_GntR"/>
</dbReference>
<evidence type="ECO:0000313" key="8">
    <source>
        <dbReference type="Proteomes" id="UP000005753"/>
    </source>
</evidence>
<dbReference type="GO" id="GO:0008483">
    <property type="term" value="F:transaminase activity"/>
    <property type="evidence" value="ECO:0007669"/>
    <property type="project" value="UniProtKB-KW"/>
</dbReference>
<dbReference type="SUPFAM" id="SSF46785">
    <property type="entry name" value="Winged helix' DNA-binding domain"/>
    <property type="match status" value="1"/>
</dbReference>
<dbReference type="Proteomes" id="UP000005753">
    <property type="component" value="Chromosome"/>
</dbReference>
<dbReference type="InterPro" id="IPR051446">
    <property type="entry name" value="HTH_trans_reg/aminotransferase"/>
</dbReference>
<keyword evidence="7" id="KW-0032">Aminotransferase</keyword>
<dbReference type="OrthoDB" id="9808770at2"/>
<organism evidence="7 8">
    <name type="scientific">Eubacterium cellulosolvens (strain ATCC 43171 / JCM 9499 / 6)</name>
    <name type="common">Cillobacterium cellulosolvens</name>
    <dbReference type="NCBI Taxonomy" id="633697"/>
    <lineage>
        <taxon>Bacteria</taxon>
        <taxon>Bacillati</taxon>
        <taxon>Bacillota</taxon>
        <taxon>Clostridia</taxon>
        <taxon>Eubacteriales</taxon>
        <taxon>Eubacteriaceae</taxon>
        <taxon>Eubacterium</taxon>
    </lineage>
</organism>
<sequence length="472" mass="55388">MLTYDFEHIDGPIYEYLYRCIKNDILSGKLKPDEKLPSKRMFANNNGISTITIQNAYDQLISEGYVYTKKRKGYYVANLEGVMRPVAAEEVHYDIELPKSEDVEYDFSRNGINPDNFPFTVWTRLSREVMSIRKDDLMTISPPTGVRELREAIVEHLKSFRGMLVDPNQIVVDAGTEYLYGLVIQLLGKNRKFAIENPGYRKLTWIYRQRDVECRFVSLDENGMTVDGLEESGADVAHICPNHHFPTGITMPAGRRHEILSWANEKEGRYIIEDDYDSEFRLERKPIPTLFSVDGCEKVIYMNTFSKSLTPTIRISYMILPVHLANRFYREMFFYACTVSNFEQYTLAQFISRGYFEKHINRMRLYYIRQRRKIIDVIRSSDLGEECRIIENDSGLHFLVQLDTELPDLTVEERLQEKGVKIRALSDYYFTEENTRQHCFIVNYSNLNENEVLQVMELIRQTLNEEDCDNTF</sequence>
<dbReference type="SMART" id="SM00345">
    <property type="entry name" value="HTH_GNTR"/>
    <property type="match status" value="1"/>
</dbReference>
<evidence type="ECO:0000256" key="2">
    <source>
        <dbReference type="ARBA" id="ARBA00022898"/>
    </source>
</evidence>
<dbReference type="SUPFAM" id="SSF53383">
    <property type="entry name" value="PLP-dependent transferases"/>
    <property type="match status" value="1"/>
</dbReference>
<keyword evidence="8" id="KW-1185">Reference proteome</keyword>
<dbReference type="InterPro" id="IPR004839">
    <property type="entry name" value="Aminotransferase_I/II_large"/>
</dbReference>
<dbReference type="PANTHER" id="PTHR46577">
    <property type="entry name" value="HTH-TYPE TRANSCRIPTIONAL REGULATORY PROTEIN GABR"/>
    <property type="match status" value="1"/>
</dbReference>
<evidence type="ECO:0000259" key="6">
    <source>
        <dbReference type="PROSITE" id="PS50949"/>
    </source>
</evidence>
<dbReference type="AlphaFoldDB" id="I5AU01"/>
<dbReference type="InterPro" id="IPR036388">
    <property type="entry name" value="WH-like_DNA-bd_sf"/>
</dbReference>
<dbReference type="GO" id="GO:0003700">
    <property type="term" value="F:DNA-binding transcription factor activity"/>
    <property type="evidence" value="ECO:0007669"/>
    <property type="project" value="InterPro"/>
</dbReference>
<evidence type="ECO:0000256" key="1">
    <source>
        <dbReference type="ARBA" id="ARBA00005384"/>
    </source>
</evidence>
<dbReference type="HOGENOM" id="CLU_017584_0_1_9"/>
<dbReference type="PROSITE" id="PS50949">
    <property type="entry name" value="HTH_GNTR"/>
    <property type="match status" value="1"/>
</dbReference>
<name>I5AU01_EUBC6</name>
<dbReference type="GO" id="GO:0030170">
    <property type="term" value="F:pyridoxal phosphate binding"/>
    <property type="evidence" value="ECO:0007669"/>
    <property type="project" value="InterPro"/>
</dbReference>
<proteinExistence type="inferred from homology"/>
<reference evidence="7 8" key="1">
    <citation type="submission" date="2010-08" db="EMBL/GenBank/DDBJ databases">
        <authorList>
            <consortium name="US DOE Joint Genome Institute (JGI-PGF)"/>
            <person name="Lucas S."/>
            <person name="Copeland A."/>
            <person name="Lapidus A."/>
            <person name="Cheng J.-F."/>
            <person name="Bruce D."/>
            <person name="Goodwin L."/>
            <person name="Pitluck S."/>
            <person name="Land M.L."/>
            <person name="Hauser L."/>
            <person name="Chang Y.-J."/>
            <person name="Anderson I.J."/>
            <person name="Johnson E."/>
            <person name="Mulhopadhyay B."/>
            <person name="Kyrpides N."/>
            <person name="Woyke T.J."/>
        </authorList>
    </citation>
    <scope>NUCLEOTIDE SEQUENCE [LARGE SCALE GENOMIC DNA]</scope>
    <source>
        <strain evidence="7 8">6</strain>
    </source>
</reference>
<dbReference type="EMBL" id="CM001487">
    <property type="protein sequence ID" value="EIM57274.1"/>
    <property type="molecule type" value="Genomic_DNA"/>
</dbReference>
<dbReference type="Pfam" id="PF00155">
    <property type="entry name" value="Aminotran_1_2"/>
    <property type="match status" value="1"/>
</dbReference>
<evidence type="ECO:0000313" key="7">
    <source>
        <dbReference type="EMBL" id="EIM57274.1"/>
    </source>
</evidence>
<evidence type="ECO:0000256" key="3">
    <source>
        <dbReference type="ARBA" id="ARBA00023015"/>
    </source>
</evidence>
<protein>
    <submittedName>
        <fullName evidence="7">Transcriptional regulator with HTH domain and aminotransferase domain</fullName>
    </submittedName>
</protein>
<keyword evidence="4" id="KW-0238">DNA-binding</keyword>
<dbReference type="Gene3D" id="1.10.10.10">
    <property type="entry name" value="Winged helix-like DNA-binding domain superfamily/Winged helix DNA-binding domain"/>
    <property type="match status" value="1"/>
</dbReference>
<keyword evidence="2" id="KW-0663">Pyridoxal phosphate</keyword>
<dbReference type="InterPro" id="IPR015424">
    <property type="entry name" value="PyrdxlP-dep_Trfase"/>
</dbReference>
<dbReference type="STRING" id="633697.EubceDRAFT1_1478"/>
<keyword evidence="7" id="KW-0808">Transferase</keyword>
<feature type="domain" description="HTH gntR-type" evidence="6">
    <location>
        <begin position="11"/>
        <end position="79"/>
    </location>
</feature>
<dbReference type="PANTHER" id="PTHR46577:SF1">
    <property type="entry name" value="HTH-TYPE TRANSCRIPTIONAL REGULATORY PROTEIN GABR"/>
    <property type="match status" value="1"/>
</dbReference>
<keyword evidence="3" id="KW-0805">Transcription regulation</keyword>
<dbReference type="CDD" id="cd00609">
    <property type="entry name" value="AAT_like"/>
    <property type="match status" value="1"/>
</dbReference>
<dbReference type="CDD" id="cd07377">
    <property type="entry name" value="WHTH_GntR"/>
    <property type="match status" value="1"/>
</dbReference>